<dbReference type="EMBL" id="ANOH01000008">
    <property type="protein sequence ID" value="EMI58416.1"/>
    <property type="molecule type" value="Genomic_DNA"/>
</dbReference>
<dbReference type="PATRIC" id="fig|1263870.3.peg.161"/>
<proteinExistence type="predicted"/>
<accession>M5UKN2</accession>
<protein>
    <submittedName>
        <fullName evidence="2">Uncharacterized protein</fullName>
    </submittedName>
</protein>
<organism evidence="2 3">
    <name type="scientific">Rhodopirellula sallentina SM41</name>
    <dbReference type="NCBI Taxonomy" id="1263870"/>
    <lineage>
        <taxon>Bacteria</taxon>
        <taxon>Pseudomonadati</taxon>
        <taxon>Planctomycetota</taxon>
        <taxon>Planctomycetia</taxon>
        <taxon>Pirellulales</taxon>
        <taxon>Pirellulaceae</taxon>
        <taxon>Rhodopirellula</taxon>
    </lineage>
</organism>
<name>M5UKN2_9BACT</name>
<dbReference type="AlphaFoldDB" id="M5UKN2"/>
<evidence type="ECO:0000313" key="3">
    <source>
        <dbReference type="Proteomes" id="UP000011885"/>
    </source>
</evidence>
<feature type="region of interest" description="Disordered" evidence="1">
    <location>
        <begin position="1"/>
        <end position="51"/>
    </location>
</feature>
<evidence type="ECO:0000313" key="2">
    <source>
        <dbReference type="EMBL" id="EMI58416.1"/>
    </source>
</evidence>
<evidence type="ECO:0000256" key="1">
    <source>
        <dbReference type="SAM" id="MobiDB-lite"/>
    </source>
</evidence>
<keyword evidence="3" id="KW-1185">Reference proteome</keyword>
<gene>
    <name evidence="2" type="ORF">RSSM_00143</name>
</gene>
<comment type="caution">
    <text evidence="2">The sequence shown here is derived from an EMBL/GenBank/DDBJ whole genome shotgun (WGS) entry which is preliminary data.</text>
</comment>
<sequence length="51" mass="5334">MVGGTQRDFDPIRKPRSTNSSAGIPTGYPMPTTAPANRGELSDSGSGLQQK</sequence>
<dbReference type="Proteomes" id="UP000011885">
    <property type="component" value="Unassembled WGS sequence"/>
</dbReference>
<reference evidence="2 3" key="1">
    <citation type="journal article" date="2013" name="Mar. Genomics">
        <title>Expression of sulfatases in Rhodopirellula baltica and the diversity of sulfatases in the genus Rhodopirellula.</title>
        <authorList>
            <person name="Wegner C.E."/>
            <person name="Richter-Heitmann T."/>
            <person name="Klindworth A."/>
            <person name="Klockow C."/>
            <person name="Richter M."/>
            <person name="Achstetter T."/>
            <person name="Glockner F.O."/>
            <person name="Harder J."/>
        </authorList>
    </citation>
    <scope>NUCLEOTIDE SEQUENCE [LARGE SCALE GENOMIC DNA]</scope>
    <source>
        <strain evidence="2 3">SM41</strain>
    </source>
</reference>